<dbReference type="GeneID" id="97490466"/>
<reference evidence="1" key="1">
    <citation type="journal article" date="2014" name="Int. J. Syst. Evol. Microbiol.">
        <title>Complete genome sequence of Corynebacterium casei LMG S-19264T (=DSM 44701T), isolated from a smear-ripened cheese.</title>
        <authorList>
            <consortium name="US DOE Joint Genome Institute (JGI-PGF)"/>
            <person name="Walter F."/>
            <person name="Albersmeier A."/>
            <person name="Kalinowski J."/>
            <person name="Ruckert C."/>
        </authorList>
    </citation>
    <scope>NUCLEOTIDE SEQUENCE</scope>
    <source>
        <strain evidence="1">JCM 4434</strain>
    </source>
</reference>
<dbReference type="EMBL" id="BMUB01000017">
    <property type="protein sequence ID" value="GGU95758.1"/>
    <property type="molecule type" value="Genomic_DNA"/>
</dbReference>
<protein>
    <submittedName>
        <fullName evidence="1">Uncharacterized protein</fullName>
    </submittedName>
</protein>
<organism evidence="1 2">
    <name type="scientific">Kitasatospora aureofaciens</name>
    <name type="common">Streptomyces aureofaciens</name>
    <dbReference type="NCBI Taxonomy" id="1894"/>
    <lineage>
        <taxon>Bacteria</taxon>
        <taxon>Bacillati</taxon>
        <taxon>Actinomycetota</taxon>
        <taxon>Actinomycetes</taxon>
        <taxon>Kitasatosporales</taxon>
        <taxon>Streptomycetaceae</taxon>
        <taxon>Kitasatospora</taxon>
    </lineage>
</organism>
<gene>
    <name evidence="1" type="ORF">GCM10010502_57070</name>
</gene>
<comment type="caution">
    <text evidence="1">The sequence shown here is derived from an EMBL/GenBank/DDBJ whole genome shotgun (WGS) entry which is preliminary data.</text>
</comment>
<sequence>MEAANDAFCAAIGGAQRIRTGEPLGLLMPELVEQGFITLLDRVYRTGQRYVGREAR</sequence>
<name>A0A8H9HWP2_KITAU</name>
<accession>A0A8H9HWP2</accession>
<dbReference type="Proteomes" id="UP000610124">
    <property type="component" value="Unassembled WGS sequence"/>
</dbReference>
<proteinExistence type="predicted"/>
<reference evidence="1" key="2">
    <citation type="submission" date="2020-09" db="EMBL/GenBank/DDBJ databases">
        <authorList>
            <person name="Sun Q."/>
            <person name="Ohkuma M."/>
        </authorList>
    </citation>
    <scope>NUCLEOTIDE SEQUENCE</scope>
    <source>
        <strain evidence="1">JCM 4434</strain>
    </source>
</reference>
<dbReference type="RefSeq" id="WP_232543238.1">
    <property type="nucleotide sequence ID" value="NZ_BMUB01000017.1"/>
</dbReference>
<evidence type="ECO:0000313" key="2">
    <source>
        <dbReference type="Proteomes" id="UP000610124"/>
    </source>
</evidence>
<dbReference type="AlphaFoldDB" id="A0A8H9HWP2"/>
<dbReference type="Gene3D" id="3.30.450.20">
    <property type="entry name" value="PAS domain"/>
    <property type="match status" value="1"/>
</dbReference>
<evidence type="ECO:0000313" key="1">
    <source>
        <dbReference type="EMBL" id="GGU95758.1"/>
    </source>
</evidence>